<dbReference type="RefSeq" id="WP_222993668.1">
    <property type="nucleotide sequence ID" value="NZ_JAINVV010000015.1"/>
</dbReference>
<sequence>MPGPVLLLRLTVAFMFCALPFTTRAASDPAIEIRAALAGEGLAGATWSLVENGNIRTGAAGSKQAQARTPLRADDRMHVGSVTKTLVALGLLRLASQGRIDLDAPVAAVLPGVRFDNRWERTDPVRVRHLLDHSAGLPDVHLHHIFSAGLTPDMALRPLFDEPAMLRVRTRPGAHFSYSNMGYTLAGAIIEAVTGERYEHWLDGNLLVPLGMADSSFAFVSQTGVHADPRLAWGHQDDLTPQAAMAIAVRPAGQFTTTAYDMGLLARFLMSDGRIGGTPFVREDLLHAMGRPVGTDAARAGLRAGYALGLSRRDRDSHVGLCHAGDIVGFHAMLCLYPEAAKSFFIAINTEGEAVDYGRFDRILTGALTLPPTPPLPAHAAPADADDWIGRYQLLESRFDLTRYADLLLGGAILRRDGNAFILDPIQGKTLRLTPAGGHLLRADGRVAASHALIRTADGAQLIGDGLRSYRRIDPIGFHARWASLILGLFGLFHLAGRAAVRTWRGGGLHAATGLAGPALLVIAGLLFPLQSFARLGDVTPASLVLMLASIAIPMTSGWQVMIALRERKGLWRIDLLAGLLVLQLCAVLAIHGLIPLLLWR</sequence>
<dbReference type="EMBL" id="JAINVV010000015">
    <property type="protein sequence ID" value="MBY8826223.1"/>
    <property type="molecule type" value="Genomic_DNA"/>
</dbReference>
<evidence type="ECO:0000313" key="5">
    <source>
        <dbReference type="Proteomes" id="UP000706039"/>
    </source>
</evidence>
<evidence type="ECO:0000256" key="2">
    <source>
        <dbReference type="SAM" id="SignalP"/>
    </source>
</evidence>
<gene>
    <name evidence="4" type="ORF">K7G82_28230</name>
</gene>
<evidence type="ECO:0000259" key="3">
    <source>
        <dbReference type="Pfam" id="PF00144"/>
    </source>
</evidence>
<comment type="caution">
    <text evidence="4">The sequence shown here is derived from an EMBL/GenBank/DDBJ whole genome shotgun (WGS) entry which is preliminary data.</text>
</comment>
<proteinExistence type="predicted"/>
<dbReference type="SUPFAM" id="SSF56601">
    <property type="entry name" value="beta-lactamase/transpeptidase-like"/>
    <property type="match status" value="1"/>
</dbReference>
<dbReference type="Pfam" id="PF00144">
    <property type="entry name" value="Beta-lactamase"/>
    <property type="match status" value="1"/>
</dbReference>
<keyword evidence="1" id="KW-0472">Membrane</keyword>
<keyword evidence="2" id="KW-0732">Signal</keyword>
<accession>A0ABS7PY12</accession>
<organism evidence="4 5">
    <name type="scientific">Sphingomonas colocasiae</name>
    <dbReference type="NCBI Taxonomy" id="1848973"/>
    <lineage>
        <taxon>Bacteria</taxon>
        <taxon>Pseudomonadati</taxon>
        <taxon>Pseudomonadota</taxon>
        <taxon>Alphaproteobacteria</taxon>
        <taxon>Sphingomonadales</taxon>
        <taxon>Sphingomonadaceae</taxon>
        <taxon>Sphingomonas</taxon>
    </lineage>
</organism>
<evidence type="ECO:0000256" key="1">
    <source>
        <dbReference type="SAM" id="Phobius"/>
    </source>
</evidence>
<feature type="signal peptide" evidence="2">
    <location>
        <begin position="1"/>
        <end position="25"/>
    </location>
</feature>
<dbReference type="InterPro" id="IPR012338">
    <property type="entry name" value="Beta-lactam/transpept-like"/>
</dbReference>
<feature type="transmembrane region" description="Helical" evidence="1">
    <location>
        <begin position="478"/>
        <end position="497"/>
    </location>
</feature>
<feature type="transmembrane region" description="Helical" evidence="1">
    <location>
        <begin position="509"/>
        <end position="530"/>
    </location>
</feature>
<protein>
    <submittedName>
        <fullName evidence="4">Beta-lactamase family protein</fullName>
    </submittedName>
</protein>
<dbReference type="Gene3D" id="3.40.710.10">
    <property type="entry name" value="DD-peptidase/beta-lactamase superfamily"/>
    <property type="match status" value="1"/>
</dbReference>
<feature type="transmembrane region" description="Helical" evidence="1">
    <location>
        <begin position="542"/>
        <end position="565"/>
    </location>
</feature>
<reference evidence="4 5" key="1">
    <citation type="submission" date="2021-08" db="EMBL/GenBank/DDBJ databases">
        <authorList>
            <person name="Tuo L."/>
        </authorList>
    </citation>
    <scope>NUCLEOTIDE SEQUENCE [LARGE SCALE GENOMIC DNA]</scope>
    <source>
        <strain evidence="4 5">JCM 31229</strain>
    </source>
</reference>
<keyword evidence="1" id="KW-1133">Transmembrane helix</keyword>
<dbReference type="PANTHER" id="PTHR46825">
    <property type="entry name" value="D-ALANYL-D-ALANINE-CARBOXYPEPTIDASE/ENDOPEPTIDASE AMPH"/>
    <property type="match status" value="1"/>
</dbReference>
<feature type="domain" description="Beta-lactamase-related" evidence="3">
    <location>
        <begin position="34"/>
        <end position="356"/>
    </location>
</feature>
<dbReference type="PANTHER" id="PTHR46825:SF9">
    <property type="entry name" value="BETA-LACTAMASE-RELATED DOMAIN-CONTAINING PROTEIN"/>
    <property type="match status" value="1"/>
</dbReference>
<feature type="transmembrane region" description="Helical" evidence="1">
    <location>
        <begin position="577"/>
        <end position="600"/>
    </location>
</feature>
<keyword evidence="1" id="KW-0812">Transmembrane</keyword>
<keyword evidence="5" id="KW-1185">Reference proteome</keyword>
<name>A0ABS7PY12_9SPHN</name>
<dbReference type="Proteomes" id="UP000706039">
    <property type="component" value="Unassembled WGS sequence"/>
</dbReference>
<feature type="chain" id="PRO_5047134228" evidence="2">
    <location>
        <begin position="26"/>
        <end position="601"/>
    </location>
</feature>
<dbReference type="InterPro" id="IPR001466">
    <property type="entry name" value="Beta-lactam-related"/>
</dbReference>
<dbReference type="InterPro" id="IPR050491">
    <property type="entry name" value="AmpC-like"/>
</dbReference>
<evidence type="ECO:0000313" key="4">
    <source>
        <dbReference type="EMBL" id="MBY8826223.1"/>
    </source>
</evidence>